<dbReference type="SUPFAM" id="SSF53623">
    <property type="entry name" value="MurD-like peptide ligases, catalytic domain"/>
    <property type="match status" value="1"/>
</dbReference>
<dbReference type="EMBL" id="MASR01000002">
    <property type="protein sequence ID" value="OFE11461.1"/>
    <property type="molecule type" value="Genomic_DNA"/>
</dbReference>
<comment type="pathway">
    <text evidence="2">Cofactor biosynthesis; tetrahydrofolate biosynthesis; 7,8-dihydrofolate from 2-amino-4-hydroxy-6-hydroxymethyl-7,8-dihydropteridine diphosphate and 4-aminobenzoate: step 2/2.</text>
</comment>
<keyword evidence="9" id="KW-0479">Metal-binding</keyword>
<evidence type="ECO:0000256" key="4">
    <source>
        <dbReference type="ARBA" id="ARBA00008276"/>
    </source>
</evidence>
<dbReference type="GO" id="GO:0005737">
    <property type="term" value="C:cytoplasm"/>
    <property type="evidence" value="ECO:0007669"/>
    <property type="project" value="TreeGrafter"/>
</dbReference>
<gene>
    <name evidence="24" type="ORF">PHACT_12990</name>
</gene>
<dbReference type="GO" id="GO:0046656">
    <property type="term" value="P:folic acid biosynthetic process"/>
    <property type="evidence" value="ECO:0007669"/>
    <property type="project" value="UniProtKB-KW"/>
</dbReference>
<comment type="pathway">
    <text evidence="3">Cofactor biosynthesis; tetrahydrofolylpolyglutamate biosynthesis.</text>
</comment>
<evidence type="ECO:0000256" key="2">
    <source>
        <dbReference type="ARBA" id="ARBA00004799"/>
    </source>
</evidence>
<dbReference type="SUPFAM" id="SSF53244">
    <property type="entry name" value="MurD-like peptide ligases, peptide-binding domain"/>
    <property type="match status" value="1"/>
</dbReference>
<organism evidence="24 25">
    <name type="scientific">Pseudohongiella acticola</name>
    <dbReference type="NCBI Taxonomy" id="1524254"/>
    <lineage>
        <taxon>Bacteria</taxon>
        <taxon>Pseudomonadati</taxon>
        <taxon>Pseudomonadota</taxon>
        <taxon>Gammaproteobacteria</taxon>
        <taxon>Pseudomonadales</taxon>
        <taxon>Pseudohongiellaceae</taxon>
        <taxon>Pseudohongiella</taxon>
    </lineage>
</organism>
<name>A0A1E8CG67_9GAMM</name>
<dbReference type="GO" id="GO:0046654">
    <property type="term" value="P:tetrahydrofolate biosynthetic process"/>
    <property type="evidence" value="ECO:0007669"/>
    <property type="project" value="UniProtKB-UniPathway"/>
</dbReference>
<protein>
    <recommendedName>
        <fullName evidence="7">Dihydrofolate synthase/folylpolyglutamate synthase</fullName>
        <ecNumber evidence="5">6.3.2.12</ecNumber>
        <ecNumber evidence="6">6.3.2.17</ecNumber>
    </recommendedName>
    <alternativeName>
        <fullName evidence="16">Folylpoly-gamma-glutamate synthetase-dihydrofolate synthetase</fullName>
    </alternativeName>
    <alternativeName>
        <fullName evidence="14">Folylpolyglutamate synthetase</fullName>
    </alternativeName>
    <alternativeName>
        <fullName evidence="15">Tetrahydrofolylpolyglutamate synthase</fullName>
    </alternativeName>
</protein>
<feature type="domain" description="Mur ligase C-terminal" evidence="22">
    <location>
        <begin position="312"/>
        <end position="448"/>
    </location>
</feature>
<dbReference type="OrthoDB" id="9809356at2"/>
<dbReference type="InterPro" id="IPR001645">
    <property type="entry name" value="Folylpolyglutamate_synth"/>
</dbReference>
<evidence type="ECO:0000256" key="14">
    <source>
        <dbReference type="ARBA" id="ARBA00030048"/>
    </source>
</evidence>
<dbReference type="Pfam" id="PF02875">
    <property type="entry name" value="Mur_ligase_C"/>
    <property type="match status" value="1"/>
</dbReference>
<evidence type="ECO:0000256" key="18">
    <source>
        <dbReference type="ARBA" id="ARBA00047808"/>
    </source>
</evidence>
<keyword evidence="10 21" id="KW-0547">Nucleotide-binding</keyword>
<dbReference type="Gene3D" id="3.90.190.20">
    <property type="entry name" value="Mur ligase, C-terminal domain"/>
    <property type="match status" value="1"/>
</dbReference>
<dbReference type="GO" id="GO:0008841">
    <property type="term" value="F:dihydrofolate synthase activity"/>
    <property type="evidence" value="ECO:0007669"/>
    <property type="project" value="UniProtKB-EC"/>
</dbReference>
<proteinExistence type="inferred from homology"/>
<dbReference type="InterPro" id="IPR036615">
    <property type="entry name" value="Mur_ligase_C_dom_sf"/>
</dbReference>
<evidence type="ECO:0000259" key="22">
    <source>
        <dbReference type="Pfam" id="PF02875"/>
    </source>
</evidence>
<evidence type="ECO:0000313" key="24">
    <source>
        <dbReference type="EMBL" id="OFE11461.1"/>
    </source>
</evidence>
<dbReference type="UniPathway" id="UPA00077">
    <property type="reaction ID" value="UER00157"/>
</dbReference>
<dbReference type="NCBIfam" id="TIGR01499">
    <property type="entry name" value="folC"/>
    <property type="match status" value="1"/>
</dbReference>
<dbReference type="Gene3D" id="3.40.1190.10">
    <property type="entry name" value="Mur-like, catalytic domain"/>
    <property type="match status" value="1"/>
</dbReference>
<evidence type="ECO:0000256" key="21">
    <source>
        <dbReference type="PIRNR" id="PIRNR001563"/>
    </source>
</evidence>
<dbReference type="Pfam" id="PF08245">
    <property type="entry name" value="Mur_ligase_M"/>
    <property type="match status" value="1"/>
</dbReference>
<dbReference type="NCBIfam" id="NF008101">
    <property type="entry name" value="PRK10846.1"/>
    <property type="match status" value="1"/>
</dbReference>
<dbReference type="InterPro" id="IPR036565">
    <property type="entry name" value="Mur-like_cat_sf"/>
</dbReference>
<comment type="catalytic activity">
    <reaction evidence="19">
        <text>(6R)-5,10-methylenetetrahydrofolyl-(gamma-L-Glu)(n) + L-glutamate + ATP = (6R)-5,10-methylenetetrahydrofolyl-(gamma-L-Glu)(n+1) + ADP + phosphate + H(+)</text>
        <dbReference type="Rhea" id="RHEA:51912"/>
        <dbReference type="Rhea" id="RHEA-COMP:13257"/>
        <dbReference type="Rhea" id="RHEA-COMP:13258"/>
        <dbReference type="ChEBI" id="CHEBI:15378"/>
        <dbReference type="ChEBI" id="CHEBI:29985"/>
        <dbReference type="ChEBI" id="CHEBI:30616"/>
        <dbReference type="ChEBI" id="CHEBI:43474"/>
        <dbReference type="ChEBI" id="CHEBI:136572"/>
        <dbReference type="ChEBI" id="CHEBI:456216"/>
        <dbReference type="EC" id="6.3.2.17"/>
    </reaction>
</comment>
<comment type="caution">
    <text evidence="24">The sequence shown here is derived from an EMBL/GenBank/DDBJ whole genome shotgun (WGS) entry which is preliminary data.</text>
</comment>
<dbReference type="InterPro" id="IPR013221">
    <property type="entry name" value="Mur_ligase_cen"/>
</dbReference>
<dbReference type="Proteomes" id="UP000175669">
    <property type="component" value="Unassembled WGS sequence"/>
</dbReference>
<comment type="catalytic activity">
    <reaction evidence="20">
        <text>7,8-dihydropteroate + L-glutamate + ATP = 7,8-dihydrofolate + ADP + phosphate + H(+)</text>
        <dbReference type="Rhea" id="RHEA:23584"/>
        <dbReference type="ChEBI" id="CHEBI:15378"/>
        <dbReference type="ChEBI" id="CHEBI:17839"/>
        <dbReference type="ChEBI" id="CHEBI:29985"/>
        <dbReference type="ChEBI" id="CHEBI:30616"/>
        <dbReference type="ChEBI" id="CHEBI:43474"/>
        <dbReference type="ChEBI" id="CHEBI:57451"/>
        <dbReference type="ChEBI" id="CHEBI:456216"/>
        <dbReference type="EC" id="6.3.2.12"/>
    </reaction>
</comment>
<evidence type="ECO:0000256" key="12">
    <source>
        <dbReference type="ARBA" id="ARBA00022842"/>
    </source>
</evidence>
<dbReference type="PANTHER" id="PTHR11136">
    <property type="entry name" value="FOLYLPOLYGLUTAMATE SYNTHASE-RELATED"/>
    <property type="match status" value="1"/>
</dbReference>
<dbReference type="STRING" id="1524254.PHACT_12990"/>
<keyword evidence="25" id="KW-1185">Reference proteome</keyword>
<evidence type="ECO:0000256" key="5">
    <source>
        <dbReference type="ARBA" id="ARBA00013023"/>
    </source>
</evidence>
<dbReference type="RefSeq" id="WP_070118711.1">
    <property type="nucleotide sequence ID" value="NZ_MASR01000002.1"/>
</dbReference>
<evidence type="ECO:0000313" key="25">
    <source>
        <dbReference type="Proteomes" id="UP000175669"/>
    </source>
</evidence>
<evidence type="ECO:0000256" key="10">
    <source>
        <dbReference type="ARBA" id="ARBA00022741"/>
    </source>
</evidence>
<reference evidence="25" key="1">
    <citation type="submission" date="2016-07" db="EMBL/GenBank/DDBJ databases">
        <authorList>
            <person name="Florea S."/>
            <person name="Webb J.S."/>
            <person name="Jaromczyk J."/>
            <person name="Schardl C.L."/>
        </authorList>
    </citation>
    <scope>NUCLEOTIDE SEQUENCE [LARGE SCALE GENOMIC DNA]</scope>
    <source>
        <strain evidence="25">KCTC 42131</strain>
    </source>
</reference>
<sequence length="462" mass="49291">MTAAADLGLDLDLKSWLARIQQLHPNEIDMGLERLDVVARRLGLTLTRTDDSPLVITVTGTNGKGSHVAVIDAVLRAAGKRVGSYTSPHLLHYNERICIQGEPVSDASIVQAFVSIEQAREDVSLTYFEFGTLAALLIFQQAGLDVMVLEVGLGGRLDAVNIVDADIAVISSIGLDHQEWLGDTRDAIAVEKAGIFRAGKVVVCTESDPPAALLQAAAALSCPVYRAGHDFMASPSLVDDSWSWRGRSAPSASDGVSQSRQLTVSGLPPATLAVNNIAGALQAVCLSGLLPPEPWLQSQLPAVLARLQLPGRQQWILPPEVPVPVVMDVAHNPQAGQSLAAAIQHRRQQILLQQGRIASVRVVLAMMADKDHAGFYQALEKQTDFWYIAHFDLPRCLPAETLTEKLRQLGAAGRTMAALTPFTSVGEALAAACNDAEDGDIIVVTGSFITVSDAMSSISARQ</sequence>
<evidence type="ECO:0000256" key="15">
    <source>
        <dbReference type="ARBA" id="ARBA00030592"/>
    </source>
</evidence>
<evidence type="ECO:0000256" key="11">
    <source>
        <dbReference type="ARBA" id="ARBA00022840"/>
    </source>
</evidence>
<evidence type="ECO:0000256" key="8">
    <source>
        <dbReference type="ARBA" id="ARBA00022598"/>
    </source>
</evidence>
<dbReference type="AlphaFoldDB" id="A0A1E8CG67"/>
<evidence type="ECO:0000256" key="6">
    <source>
        <dbReference type="ARBA" id="ARBA00013025"/>
    </source>
</evidence>
<dbReference type="InterPro" id="IPR004101">
    <property type="entry name" value="Mur_ligase_C"/>
</dbReference>
<dbReference type="GO" id="GO:0004326">
    <property type="term" value="F:tetrahydrofolylpolyglutamate synthase activity"/>
    <property type="evidence" value="ECO:0007669"/>
    <property type="project" value="UniProtKB-EC"/>
</dbReference>
<keyword evidence="11 21" id="KW-0067">ATP-binding</keyword>
<feature type="domain" description="Mur ligase central" evidence="23">
    <location>
        <begin position="58"/>
        <end position="230"/>
    </location>
</feature>
<keyword evidence="12" id="KW-0460">Magnesium</keyword>
<comment type="catalytic activity">
    <reaction evidence="18">
        <text>10-formyltetrahydrofolyl-(gamma-L-Glu)(n) + L-glutamate + ATP = 10-formyltetrahydrofolyl-(gamma-L-Glu)(n+1) + ADP + phosphate + H(+)</text>
        <dbReference type="Rhea" id="RHEA:51904"/>
        <dbReference type="Rhea" id="RHEA-COMP:13088"/>
        <dbReference type="Rhea" id="RHEA-COMP:14300"/>
        <dbReference type="ChEBI" id="CHEBI:15378"/>
        <dbReference type="ChEBI" id="CHEBI:29985"/>
        <dbReference type="ChEBI" id="CHEBI:30616"/>
        <dbReference type="ChEBI" id="CHEBI:43474"/>
        <dbReference type="ChEBI" id="CHEBI:134413"/>
        <dbReference type="ChEBI" id="CHEBI:456216"/>
        <dbReference type="EC" id="6.3.2.17"/>
    </reaction>
</comment>
<dbReference type="PANTHER" id="PTHR11136:SF0">
    <property type="entry name" value="DIHYDROFOLATE SYNTHETASE-RELATED"/>
    <property type="match status" value="1"/>
</dbReference>
<evidence type="ECO:0000256" key="17">
    <source>
        <dbReference type="ARBA" id="ARBA00047493"/>
    </source>
</evidence>
<dbReference type="PIRSF" id="PIRSF001563">
    <property type="entry name" value="Folylpolyglu_synth"/>
    <property type="match status" value="1"/>
</dbReference>
<dbReference type="GO" id="GO:0046872">
    <property type="term" value="F:metal ion binding"/>
    <property type="evidence" value="ECO:0007669"/>
    <property type="project" value="UniProtKB-KW"/>
</dbReference>
<dbReference type="GO" id="GO:0005524">
    <property type="term" value="F:ATP binding"/>
    <property type="evidence" value="ECO:0007669"/>
    <property type="project" value="UniProtKB-KW"/>
</dbReference>
<evidence type="ECO:0000259" key="23">
    <source>
        <dbReference type="Pfam" id="PF08245"/>
    </source>
</evidence>
<evidence type="ECO:0000256" key="19">
    <source>
        <dbReference type="ARBA" id="ARBA00049035"/>
    </source>
</evidence>
<accession>A0A1E8CG67</accession>
<evidence type="ECO:0000256" key="20">
    <source>
        <dbReference type="ARBA" id="ARBA00049161"/>
    </source>
</evidence>
<evidence type="ECO:0000256" key="1">
    <source>
        <dbReference type="ARBA" id="ARBA00002714"/>
    </source>
</evidence>
<dbReference type="EC" id="6.3.2.12" evidence="5"/>
<comment type="function">
    <text evidence="1">Functions in two distinct reactions of the de novo folate biosynthetic pathway. Catalyzes the addition of a glutamate residue to dihydropteroate (7,8-dihydropteroate or H2Pte) to form dihydrofolate (7,8-dihydrofolate monoglutamate or H2Pte-Glu). Also catalyzes successive additions of L-glutamate to tetrahydrofolate or 10-formyltetrahydrofolate or 5,10-methylenetetrahydrofolate, leading to folylpolyglutamate derivatives.</text>
</comment>
<dbReference type="EC" id="6.3.2.17" evidence="6"/>
<evidence type="ECO:0000256" key="9">
    <source>
        <dbReference type="ARBA" id="ARBA00022723"/>
    </source>
</evidence>
<evidence type="ECO:0000256" key="16">
    <source>
        <dbReference type="ARBA" id="ARBA00032510"/>
    </source>
</evidence>
<comment type="catalytic activity">
    <reaction evidence="17">
        <text>(6S)-5,6,7,8-tetrahydrofolyl-(gamma-L-Glu)(n) + L-glutamate + ATP = (6S)-5,6,7,8-tetrahydrofolyl-(gamma-L-Glu)(n+1) + ADP + phosphate + H(+)</text>
        <dbReference type="Rhea" id="RHEA:10580"/>
        <dbReference type="Rhea" id="RHEA-COMP:14738"/>
        <dbReference type="Rhea" id="RHEA-COMP:14740"/>
        <dbReference type="ChEBI" id="CHEBI:15378"/>
        <dbReference type="ChEBI" id="CHEBI:29985"/>
        <dbReference type="ChEBI" id="CHEBI:30616"/>
        <dbReference type="ChEBI" id="CHEBI:43474"/>
        <dbReference type="ChEBI" id="CHEBI:141005"/>
        <dbReference type="ChEBI" id="CHEBI:456216"/>
        <dbReference type="EC" id="6.3.2.17"/>
    </reaction>
</comment>
<evidence type="ECO:0000256" key="3">
    <source>
        <dbReference type="ARBA" id="ARBA00005150"/>
    </source>
</evidence>
<keyword evidence="13" id="KW-0289">Folate biosynthesis</keyword>
<evidence type="ECO:0000256" key="13">
    <source>
        <dbReference type="ARBA" id="ARBA00022909"/>
    </source>
</evidence>
<keyword evidence="8 21" id="KW-0436">Ligase</keyword>
<comment type="similarity">
    <text evidence="4 21">Belongs to the folylpolyglutamate synthase family.</text>
</comment>
<evidence type="ECO:0000256" key="7">
    <source>
        <dbReference type="ARBA" id="ARBA00019357"/>
    </source>
</evidence>